<dbReference type="CDD" id="cd13542">
    <property type="entry name" value="PBP2_FutA1_ilke"/>
    <property type="match status" value="1"/>
</dbReference>
<feature type="binding site" evidence="4">
    <location>
        <position position="225"/>
    </location>
    <ligand>
        <name>Fe cation</name>
        <dbReference type="ChEBI" id="CHEBI:24875"/>
    </ligand>
</feature>
<feature type="signal peptide" evidence="5">
    <location>
        <begin position="1"/>
        <end position="29"/>
    </location>
</feature>
<keyword evidence="4" id="KW-0479">Metal-binding</keyword>
<evidence type="ECO:0000256" key="5">
    <source>
        <dbReference type="SAM" id="SignalP"/>
    </source>
</evidence>
<protein>
    <submittedName>
        <fullName evidence="6">ABC-type Fe3+ transport system, periplasmic component</fullName>
    </submittedName>
</protein>
<feature type="binding site" evidence="4">
    <location>
        <position position="226"/>
    </location>
    <ligand>
        <name>Fe cation</name>
        <dbReference type="ChEBI" id="CHEBI:24875"/>
    </ligand>
</feature>
<dbReference type="SUPFAM" id="SSF53850">
    <property type="entry name" value="Periplasmic binding protein-like II"/>
    <property type="match status" value="1"/>
</dbReference>
<evidence type="ECO:0000256" key="4">
    <source>
        <dbReference type="PIRSR" id="PIRSR002825-1"/>
    </source>
</evidence>
<dbReference type="PANTHER" id="PTHR30006">
    <property type="entry name" value="THIAMINE-BINDING PERIPLASMIC PROTEIN-RELATED"/>
    <property type="match status" value="1"/>
</dbReference>
<gene>
    <name evidence="6" type="ORF">Ga0061067_103217</name>
</gene>
<dbReference type="Gene3D" id="3.40.190.10">
    <property type="entry name" value="Periplasmic binding protein-like II"/>
    <property type="match status" value="2"/>
</dbReference>
<evidence type="ECO:0000313" key="7">
    <source>
        <dbReference type="Proteomes" id="UP000183900"/>
    </source>
</evidence>
<proteinExistence type="inferred from homology"/>
<evidence type="ECO:0000256" key="2">
    <source>
        <dbReference type="ARBA" id="ARBA00022729"/>
    </source>
</evidence>
<dbReference type="RefSeq" id="WP_141658892.1">
    <property type="nucleotide sequence ID" value="NZ_CYHE01000003.1"/>
</dbReference>
<keyword evidence="2 5" id="KW-0732">Signal</keyword>
<name>A0A0K6HU49_9HYPH</name>
<evidence type="ECO:0000313" key="6">
    <source>
        <dbReference type="EMBL" id="CUA94547.1"/>
    </source>
</evidence>
<keyword evidence="3" id="KW-0574">Periplasm</keyword>
<dbReference type="InterPro" id="IPR006059">
    <property type="entry name" value="SBP"/>
</dbReference>
<dbReference type="AlphaFoldDB" id="A0A0K6HU49"/>
<sequence>MRLTKMNSLARTSLLAALLAATASTAAVADGEVNIYSYRQPTLIQPLLDAFTAETGIKTNVIFASEGLEERIAAEGANSPADVLLTVDIGRLDGAKQAGITQPVVSEVVANDIPAAFRDPEGHWIGLTSRARIVYASKDRVKQDTITYEELADPKWKGKICTRSGQHVYTIGLVASMIANKGAEETEKWLVGLRDNLARKPAGNDRSQVQGIMNGECDLALGNTYYMGAMMNNEKEPEQKEWAASAKILFPNAADRGTHVNISGVVMAKHAPNKDNAVKLIEFLTSGQAQKIYAEANFEYPVTPGVEPSDLVKSWGELKADSLPLSEVAKFRKEASELVDKVAFDEGPKS</sequence>
<dbReference type="PIRSF" id="PIRSF002825">
    <property type="entry name" value="CfbpA"/>
    <property type="match status" value="1"/>
</dbReference>
<keyword evidence="4" id="KW-0408">Iron</keyword>
<dbReference type="Pfam" id="PF13416">
    <property type="entry name" value="SBP_bac_8"/>
    <property type="match status" value="1"/>
</dbReference>
<evidence type="ECO:0000256" key="3">
    <source>
        <dbReference type="ARBA" id="ARBA00022764"/>
    </source>
</evidence>
<feature type="chain" id="PRO_5005504809" evidence="5">
    <location>
        <begin position="30"/>
        <end position="350"/>
    </location>
</feature>
<dbReference type="GO" id="GO:0046872">
    <property type="term" value="F:metal ion binding"/>
    <property type="evidence" value="ECO:0007669"/>
    <property type="project" value="UniProtKB-KW"/>
</dbReference>
<dbReference type="Proteomes" id="UP000183900">
    <property type="component" value="Unassembled WGS sequence"/>
</dbReference>
<comment type="similarity">
    <text evidence="1">Belongs to the bacterial solute-binding protein 1 family.</text>
</comment>
<evidence type="ECO:0000256" key="1">
    <source>
        <dbReference type="ARBA" id="ARBA00008520"/>
    </source>
</evidence>
<dbReference type="EMBL" id="CYHE01000003">
    <property type="protein sequence ID" value="CUA94547.1"/>
    <property type="molecule type" value="Genomic_DNA"/>
</dbReference>
<dbReference type="PANTHER" id="PTHR30006:SF15">
    <property type="entry name" value="IRON-UTILIZATION PERIPLASMIC PROTEIN"/>
    <property type="match status" value="1"/>
</dbReference>
<dbReference type="InterPro" id="IPR026045">
    <property type="entry name" value="Ferric-bd"/>
</dbReference>
<accession>A0A0K6HU49</accession>
<dbReference type="OrthoDB" id="9769567at2"/>
<keyword evidence="7" id="KW-1185">Reference proteome</keyword>
<reference evidence="7" key="1">
    <citation type="submission" date="2015-08" db="EMBL/GenBank/DDBJ databases">
        <authorList>
            <person name="Varghese N."/>
        </authorList>
    </citation>
    <scope>NUCLEOTIDE SEQUENCE [LARGE SCALE GENOMIC DNA]</scope>
    <source>
        <strain evidence="7">DSM 23407</strain>
    </source>
</reference>
<dbReference type="GO" id="GO:0030288">
    <property type="term" value="C:outer membrane-bounded periplasmic space"/>
    <property type="evidence" value="ECO:0007669"/>
    <property type="project" value="TreeGrafter"/>
</dbReference>
<organism evidence="6 7">
    <name type="scientific">Pannonibacter indicus</name>
    <dbReference type="NCBI Taxonomy" id="466044"/>
    <lineage>
        <taxon>Bacteria</taxon>
        <taxon>Pseudomonadati</taxon>
        <taxon>Pseudomonadota</taxon>
        <taxon>Alphaproteobacteria</taxon>
        <taxon>Hyphomicrobiales</taxon>
        <taxon>Stappiaceae</taxon>
        <taxon>Pannonibacter</taxon>
    </lineage>
</organism>